<dbReference type="AlphaFoldDB" id="A0AAD3D9B4"/>
<dbReference type="NCBIfam" id="NF003998">
    <property type="entry name" value="PRK05474.1"/>
    <property type="match status" value="1"/>
</dbReference>
<evidence type="ECO:0000256" key="6">
    <source>
        <dbReference type="ARBA" id="ARBA00023277"/>
    </source>
</evidence>
<dbReference type="SUPFAM" id="SSF51658">
    <property type="entry name" value="Xylose isomerase-like"/>
    <property type="match status" value="1"/>
</dbReference>
<keyword evidence="5 8" id="KW-0413">Isomerase</keyword>
<reference evidence="10 11" key="1">
    <citation type="journal article" date="2021" name="Sci. Rep.">
        <title>The genome of the diatom Chaetoceros tenuissimus carries an ancient integrated fragment of an extant virus.</title>
        <authorList>
            <person name="Hongo Y."/>
            <person name="Kimura K."/>
            <person name="Takaki Y."/>
            <person name="Yoshida Y."/>
            <person name="Baba S."/>
            <person name="Kobayashi G."/>
            <person name="Nagasaki K."/>
            <person name="Hano T."/>
            <person name="Tomaru Y."/>
        </authorList>
    </citation>
    <scope>NUCLEOTIDE SEQUENCE [LARGE SCALE GENOMIC DNA]</scope>
    <source>
        <strain evidence="10 11">NIES-3715</strain>
    </source>
</reference>
<dbReference type="PANTHER" id="PTHR48408">
    <property type="match status" value="1"/>
</dbReference>
<dbReference type="Gene3D" id="3.20.20.150">
    <property type="entry name" value="Divalent-metal-dependent TIM barrel enzymes"/>
    <property type="match status" value="1"/>
</dbReference>
<accession>A0AAD3D9B4</accession>
<organism evidence="10 11">
    <name type="scientific">Chaetoceros tenuissimus</name>
    <dbReference type="NCBI Taxonomy" id="426638"/>
    <lineage>
        <taxon>Eukaryota</taxon>
        <taxon>Sar</taxon>
        <taxon>Stramenopiles</taxon>
        <taxon>Ochrophyta</taxon>
        <taxon>Bacillariophyta</taxon>
        <taxon>Coscinodiscophyceae</taxon>
        <taxon>Chaetocerotophycidae</taxon>
        <taxon>Chaetocerotales</taxon>
        <taxon>Chaetocerotaceae</taxon>
        <taxon>Chaetoceros</taxon>
    </lineage>
</organism>
<dbReference type="PRINTS" id="PR00688">
    <property type="entry name" value="XYLOSISMRASE"/>
</dbReference>
<proteinExistence type="inferred from homology"/>
<evidence type="ECO:0000256" key="7">
    <source>
        <dbReference type="ARBA" id="ARBA00033659"/>
    </source>
</evidence>
<comment type="catalytic activity">
    <reaction evidence="7 8">
        <text>alpha-D-xylose = alpha-D-xylulofuranose</text>
        <dbReference type="Rhea" id="RHEA:22816"/>
        <dbReference type="ChEBI" id="CHEBI:28518"/>
        <dbReference type="ChEBI" id="CHEBI:188998"/>
        <dbReference type="EC" id="5.3.1.5"/>
    </reaction>
</comment>
<dbReference type="Proteomes" id="UP001054902">
    <property type="component" value="Unassembled WGS sequence"/>
</dbReference>
<dbReference type="InterPro" id="IPR001998">
    <property type="entry name" value="Xylose_isomerase"/>
</dbReference>
<keyword evidence="3 8" id="KW-0859">Xylose metabolism</keyword>
<evidence type="ECO:0000313" key="11">
    <source>
        <dbReference type="Proteomes" id="UP001054902"/>
    </source>
</evidence>
<evidence type="ECO:0000256" key="4">
    <source>
        <dbReference type="ARBA" id="ARBA00022723"/>
    </source>
</evidence>
<dbReference type="GO" id="GO:0046872">
    <property type="term" value="F:metal ion binding"/>
    <property type="evidence" value="ECO:0007669"/>
    <property type="project" value="UniProtKB-KW"/>
</dbReference>
<dbReference type="GO" id="GO:0009045">
    <property type="term" value="F:xylose isomerase activity"/>
    <property type="evidence" value="ECO:0007669"/>
    <property type="project" value="UniProtKB-EC"/>
</dbReference>
<evidence type="ECO:0000256" key="3">
    <source>
        <dbReference type="ARBA" id="ARBA00022629"/>
    </source>
</evidence>
<evidence type="ECO:0000256" key="9">
    <source>
        <dbReference type="SAM" id="MobiDB-lite"/>
    </source>
</evidence>
<evidence type="ECO:0000256" key="2">
    <source>
        <dbReference type="ARBA" id="ARBA00011958"/>
    </source>
</evidence>
<dbReference type="PANTHER" id="PTHR48408:SF1">
    <property type="entry name" value="XYLOSE ISOMERASE"/>
    <property type="match status" value="1"/>
</dbReference>
<name>A0AAD3D9B4_9STRA</name>
<feature type="region of interest" description="Disordered" evidence="9">
    <location>
        <begin position="1"/>
        <end position="37"/>
    </location>
</feature>
<protein>
    <recommendedName>
        <fullName evidence="2 8">Xylose isomerase</fullName>
        <ecNumber evidence="2 8">5.3.1.5</ecNumber>
    </recommendedName>
</protein>
<dbReference type="GO" id="GO:0042732">
    <property type="term" value="P:D-xylose metabolic process"/>
    <property type="evidence" value="ECO:0007669"/>
    <property type="project" value="UniProtKB-KW"/>
</dbReference>
<sequence length="456" mass="51932">MSFAPTSSSSEQPSKKQKKSDGEFFPNVPKIEYKGEDSKDPLSYRFYNPEEEIMGKKMKDWLRFSVCYWHTFRGKGADPFGFPTMKRHYDDESDSMENAKRRADAAFELFTKLGVEYYTFHDRDIAPEGKTLEESNKNLDEMVDYLMELQKKTGVKLLWGTQNLFSNPRYMNGAFTNPDAHVLAYACSQVKKVLDINHKLGGENLVFWGGREGYQSILNTDIKRECDHMATVFKMALKYKQENNMTAQFLIEPKPREPTKHQYDYDAQTTIAFLHTYGLEKDFKLNIEPNHTTLAGHDFEHDCIISSKYGMLGSIDANTGDPLLGWDTDQFPSDPKKAALVMGAVIDQGGLGSGGLNFDCKVRRESTDDVDLFIGHVGAMDTYARALRIAAKIREEGTLPGMIKERYSSFDSGFGKKVEEGTATLEDCEKYIQENGEPEQRSGKQELYEMILNHYV</sequence>
<dbReference type="PROSITE" id="PS51415">
    <property type="entry name" value="XYLOSE_ISOMERASE"/>
    <property type="match status" value="1"/>
</dbReference>
<dbReference type="HAMAP" id="MF_00455">
    <property type="entry name" value="Xylose_isom_A"/>
    <property type="match status" value="1"/>
</dbReference>
<comment type="caution">
    <text evidence="10">The sequence shown here is derived from an EMBL/GenBank/DDBJ whole genome shotgun (WGS) entry which is preliminary data.</text>
</comment>
<evidence type="ECO:0000313" key="10">
    <source>
        <dbReference type="EMBL" id="GFH59175.1"/>
    </source>
</evidence>
<evidence type="ECO:0000256" key="8">
    <source>
        <dbReference type="RuleBase" id="RU000609"/>
    </source>
</evidence>
<evidence type="ECO:0000256" key="5">
    <source>
        <dbReference type="ARBA" id="ARBA00023235"/>
    </source>
</evidence>
<keyword evidence="6 8" id="KW-0119">Carbohydrate metabolism</keyword>
<dbReference type="EC" id="5.3.1.5" evidence="2 8"/>
<keyword evidence="4 8" id="KW-0479">Metal-binding</keyword>
<dbReference type="EMBL" id="BLLK01000062">
    <property type="protein sequence ID" value="GFH59175.1"/>
    <property type="molecule type" value="Genomic_DNA"/>
</dbReference>
<dbReference type="InterPro" id="IPR036237">
    <property type="entry name" value="Xyl_isomerase-like_sf"/>
</dbReference>
<comment type="similarity">
    <text evidence="1 8">Belongs to the xylose isomerase family.</text>
</comment>
<dbReference type="NCBIfam" id="TIGR02630">
    <property type="entry name" value="xylose_isom_A"/>
    <property type="match status" value="1"/>
</dbReference>
<keyword evidence="11" id="KW-1185">Reference proteome</keyword>
<evidence type="ECO:0000256" key="1">
    <source>
        <dbReference type="ARBA" id="ARBA00005765"/>
    </source>
</evidence>
<gene>
    <name evidence="10" type="ORF">CTEN210_15651</name>
</gene>
<dbReference type="InterPro" id="IPR013452">
    <property type="entry name" value="Xylose_isom_bac"/>
</dbReference>